<dbReference type="PANTHER" id="PTHR45614:SF30">
    <property type="entry name" value="MYB-RELATED PROTEIN B"/>
    <property type="match status" value="1"/>
</dbReference>
<sequence>MYQSSRWSKEEDDKLQMLVEEHGSNNWSLISYHFKCQRSDLQYQRRWQNVLRPDLVKGPWTKEEDERVIQLVHKFGPKRWAVIAKYLHSRVGKQCRERWHNHLNPAVKKSSWTLEEDLMIYQAHNILGNRWAQISKQLPGRTDNSIKNHWNSTLKRRVEDEDYLLDLHSITLTDDSSNTASDTSSIHSTHSPLKSSCGPGDRHCCSTSTEQGEALCNHCISEVKEEAMSSVTLSTPEAPGVDREHHPPPQCMPLCTAYPPVSLTQDTPLGCTPLHPLPGLLESLHIVQDGETCLNAEEEPKWPSSNGSAPFRTLGFSPSEFLNHGRGQGFVLTSTPVSAAKHYGVPSTPRPPGEPVIHCGTRHPPKYRFTTGSLEPRTPMDVKALRLPFPQTPTPFKSIQEGPLGLEGPQIPVFWKSDSKSLVLEVWSEDGPTCLLCTQEHFPSSQIHGESLLSAAHLNSSLLGCEELRCSPEDGSHLPIQSRSAQS</sequence>
<reference evidence="6" key="1">
    <citation type="submission" date="2022-07" db="EMBL/GenBank/DDBJ databases">
        <title>Chromosome-level genome of Muraenolepis orangiensis.</title>
        <authorList>
            <person name="Kim J."/>
        </authorList>
    </citation>
    <scope>NUCLEOTIDE SEQUENCE</scope>
    <source>
        <strain evidence="6">KU_S4_2022</strain>
        <tissue evidence="6">Muscle</tissue>
    </source>
</reference>
<evidence type="ECO:0000256" key="2">
    <source>
        <dbReference type="ARBA" id="ARBA00023125"/>
    </source>
</evidence>
<dbReference type="Proteomes" id="UP001148018">
    <property type="component" value="Unassembled WGS sequence"/>
</dbReference>
<dbReference type="InterPro" id="IPR050560">
    <property type="entry name" value="MYB_TF"/>
</dbReference>
<keyword evidence="7" id="KW-1185">Reference proteome</keyword>
<dbReference type="FunFam" id="1.10.10.60:FF:000010">
    <property type="entry name" value="Transcriptional activator Myb isoform A"/>
    <property type="match status" value="1"/>
</dbReference>
<evidence type="ECO:0000259" key="4">
    <source>
        <dbReference type="PROSITE" id="PS50090"/>
    </source>
</evidence>
<dbReference type="Pfam" id="PF00249">
    <property type="entry name" value="Myb_DNA-binding"/>
    <property type="match status" value="1"/>
</dbReference>
<feature type="domain" description="HTH myb-type" evidence="5">
    <location>
        <begin position="108"/>
        <end position="158"/>
    </location>
</feature>
<dbReference type="GO" id="GO:0000978">
    <property type="term" value="F:RNA polymerase II cis-regulatory region sequence-specific DNA binding"/>
    <property type="evidence" value="ECO:0007669"/>
    <property type="project" value="TreeGrafter"/>
</dbReference>
<proteinExistence type="predicted"/>
<comment type="caution">
    <text evidence="6">The sequence shown here is derived from an EMBL/GenBank/DDBJ whole genome shotgun (WGS) entry which is preliminary data.</text>
</comment>
<dbReference type="EMBL" id="JANIIK010000110">
    <property type="protein sequence ID" value="KAJ3596496.1"/>
    <property type="molecule type" value="Genomic_DNA"/>
</dbReference>
<evidence type="ECO:0000259" key="5">
    <source>
        <dbReference type="PROSITE" id="PS51294"/>
    </source>
</evidence>
<evidence type="ECO:0000256" key="1">
    <source>
        <dbReference type="ARBA" id="ARBA00022737"/>
    </source>
</evidence>
<dbReference type="OrthoDB" id="2143914at2759"/>
<evidence type="ECO:0000313" key="7">
    <source>
        <dbReference type="Proteomes" id="UP001148018"/>
    </source>
</evidence>
<accession>A0A9Q0DXR4</accession>
<organism evidence="6 7">
    <name type="scientific">Muraenolepis orangiensis</name>
    <name type="common">Patagonian moray cod</name>
    <dbReference type="NCBI Taxonomy" id="630683"/>
    <lineage>
        <taxon>Eukaryota</taxon>
        <taxon>Metazoa</taxon>
        <taxon>Chordata</taxon>
        <taxon>Craniata</taxon>
        <taxon>Vertebrata</taxon>
        <taxon>Euteleostomi</taxon>
        <taxon>Actinopterygii</taxon>
        <taxon>Neopterygii</taxon>
        <taxon>Teleostei</taxon>
        <taxon>Neoteleostei</taxon>
        <taxon>Acanthomorphata</taxon>
        <taxon>Zeiogadaria</taxon>
        <taxon>Gadariae</taxon>
        <taxon>Gadiformes</taxon>
        <taxon>Muraenolepidoidei</taxon>
        <taxon>Muraenolepididae</taxon>
        <taxon>Muraenolepis</taxon>
    </lineage>
</organism>
<gene>
    <name evidence="6" type="ORF">NHX12_002903</name>
</gene>
<keyword evidence="1" id="KW-0677">Repeat</keyword>
<dbReference type="Gene3D" id="1.10.10.60">
    <property type="entry name" value="Homeodomain-like"/>
    <property type="match status" value="3"/>
</dbReference>
<dbReference type="Pfam" id="PF13921">
    <property type="entry name" value="Myb_DNA-bind_6"/>
    <property type="match status" value="1"/>
</dbReference>
<dbReference type="PROSITE" id="PS50090">
    <property type="entry name" value="MYB_LIKE"/>
    <property type="match status" value="3"/>
</dbReference>
<feature type="domain" description="Myb-like" evidence="4">
    <location>
        <begin position="1"/>
        <end position="51"/>
    </location>
</feature>
<dbReference type="AlphaFoldDB" id="A0A9Q0DXR4"/>
<feature type="domain" description="Myb-like" evidence="4">
    <location>
        <begin position="104"/>
        <end position="154"/>
    </location>
</feature>
<protein>
    <submittedName>
        <fullName evidence="6">Uncharacterized protein</fullName>
    </submittedName>
</protein>
<feature type="region of interest" description="Disordered" evidence="3">
    <location>
        <begin position="342"/>
        <end position="362"/>
    </location>
</feature>
<dbReference type="PROSITE" id="PS51294">
    <property type="entry name" value="HTH_MYB"/>
    <property type="match status" value="3"/>
</dbReference>
<evidence type="ECO:0000256" key="3">
    <source>
        <dbReference type="SAM" id="MobiDB-lite"/>
    </source>
</evidence>
<dbReference type="SMART" id="SM00717">
    <property type="entry name" value="SANT"/>
    <property type="match status" value="3"/>
</dbReference>
<keyword evidence="2" id="KW-0238">DNA-binding</keyword>
<dbReference type="PANTHER" id="PTHR45614">
    <property type="entry name" value="MYB PROTEIN-RELATED"/>
    <property type="match status" value="1"/>
</dbReference>
<dbReference type="SUPFAM" id="SSF46689">
    <property type="entry name" value="Homeodomain-like"/>
    <property type="match status" value="2"/>
</dbReference>
<dbReference type="InterPro" id="IPR001005">
    <property type="entry name" value="SANT/Myb"/>
</dbReference>
<feature type="domain" description="HTH myb-type" evidence="5">
    <location>
        <begin position="1"/>
        <end position="51"/>
    </location>
</feature>
<dbReference type="GO" id="GO:0005634">
    <property type="term" value="C:nucleus"/>
    <property type="evidence" value="ECO:0007669"/>
    <property type="project" value="UniProtKB-ARBA"/>
</dbReference>
<evidence type="ECO:0000313" key="6">
    <source>
        <dbReference type="EMBL" id="KAJ3596496.1"/>
    </source>
</evidence>
<feature type="domain" description="HTH myb-type" evidence="5">
    <location>
        <begin position="52"/>
        <end position="107"/>
    </location>
</feature>
<dbReference type="CDD" id="cd00167">
    <property type="entry name" value="SANT"/>
    <property type="match status" value="3"/>
</dbReference>
<dbReference type="GO" id="GO:0000981">
    <property type="term" value="F:DNA-binding transcription factor activity, RNA polymerase II-specific"/>
    <property type="evidence" value="ECO:0007669"/>
    <property type="project" value="TreeGrafter"/>
</dbReference>
<name>A0A9Q0DXR4_9TELE</name>
<dbReference type="InterPro" id="IPR017930">
    <property type="entry name" value="Myb_dom"/>
</dbReference>
<dbReference type="InterPro" id="IPR009057">
    <property type="entry name" value="Homeodomain-like_sf"/>
</dbReference>
<feature type="domain" description="Myb-like" evidence="4">
    <location>
        <begin position="52"/>
        <end position="103"/>
    </location>
</feature>